<name>A0A2M9BTS1_9MICO</name>
<proteinExistence type="inferred from homology"/>
<dbReference type="PANTHER" id="PTHR11088">
    <property type="entry name" value="TRNA DIMETHYLALLYLTRANSFERASE"/>
    <property type="match status" value="1"/>
</dbReference>
<evidence type="ECO:0000256" key="11">
    <source>
        <dbReference type="RuleBase" id="RU003783"/>
    </source>
</evidence>
<feature type="binding site" evidence="10">
    <location>
        <begin position="7"/>
        <end position="14"/>
    </location>
    <ligand>
        <name>ATP</name>
        <dbReference type="ChEBI" id="CHEBI:30616"/>
    </ligand>
</feature>
<feature type="binding site" evidence="10">
    <location>
        <begin position="9"/>
        <end position="14"/>
    </location>
    <ligand>
        <name>substrate</name>
    </ligand>
</feature>
<gene>
    <name evidence="10" type="primary">miaA</name>
    <name evidence="14" type="ORF">CLV54_2279</name>
</gene>
<comment type="function">
    <text evidence="2 10 12">Catalyzes the transfer of a dimethylallyl group onto the adenine at position 37 in tRNAs that read codons beginning with uridine, leading to the formation of N6-(dimethylallyl)adenosine (i(6)A).</text>
</comment>
<protein>
    <recommendedName>
        <fullName evidence="10">tRNA dimethylallyltransferase</fullName>
        <ecNumber evidence="10">2.5.1.75</ecNumber>
    </recommendedName>
    <alternativeName>
        <fullName evidence="10">Dimethylallyl diphosphate:tRNA dimethylallyltransferase</fullName>
        <shortName evidence="10">DMAPP:tRNA dimethylallyltransferase</shortName>
        <shortName evidence="10">DMATase</shortName>
    </alternativeName>
    <alternativeName>
        <fullName evidence="10">Isopentenyl-diphosphate:tRNA isopentenyltransferase</fullName>
        <shortName evidence="10">IPP transferase</shortName>
        <shortName evidence="10">IPPT</shortName>
        <shortName evidence="10">IPTase</shortName>
    </alternativeName>
</protein>
<evidence type="ECO:0000313" key="15">
    <source>
        <dbReference type="Proteomes" id="UP000230161"/>
    </source>
</evidence>
<evidence type="ECO:0000256" key="6">
    <source>
        <dbReference type="ARBA" id="ARBA00022741"/>
    </source>
</evidence>
<dbReference type="EMBL" id="PGFB01000004">
    <property type="protein sequence ID" value="PJJ61335.1"/>
    <property type="molecule type" value="Genomic_DNA"/>
</dbReference>
<keyword evidence="7 10" id="KW-0067">ATP-binding</keyword>
<dbReference type="FunFam" id="1.10.20.140:FF:000001">
    <property type="entry name" value="tRNA dimethylallyltransferase"/>
    <property type="match status" value="1"/>
</dbReference>
<dbReference type="GO" id="GO:0005524">
    <property type="term" value="F:ATP binding"/>
    <property type="evidence" value="ECO:0007669"/>
    <property type="project" value="UniProtKB-UniRule"/>
</dbReference>
<dbReference type="InterPro" id="IPR018022">
    <property type="entry name" value="IPT"/>
</dbReference>
<evidence type="ECO:0000256" key="13">
    <source>
        <dbReference type="RuleBase" id="RU003785"/>
    </source>
</evidence>
<evidence type="ECO:0000256" key="9">
    <source>
        <dbReference type="ARBA" id="ARBA00049563"/>
    </source>
</evidence>
<evidence type="ECO:0000256" key="3">
    <source>
        <dbReference type="ARBA" id="ARBA00005842"/>
    </source>
</evidence>
<dbReference type="EC" id="2.5.1.75" evidence="10"/>
<comment type="cofactor">
    <cofactor evidence="1 10">
        <name>Mg(2+)</name>
        <dbReference type="ChEBI" id="CHEBI:18420"/>
    </cofactor>
</comment>
<evidence type="ECO:0000256" key="5">
    <source>
        <dbReference type="ARBA" id="ARBA00022694"/>
    </source>
</evidence>
<evidence type="ECO:0000256" key="10">
    <source>
        <dbReference type="HAMAP-Rule" id="MF_00185"/>
    </source>
</evidence>
<dbReference type="Pfam" id="PF01715">
    <property type="entry name" value="IPPT"/>
    <property type="match status" value="1"/>
</dbReference>
<evidence type="ECO:0000313" key="14">
    <source>
        <dbReference type="EMBL" id="PJJ61335.1"/>
    </source>
</evidence>
<dbReference type="PANTHER" id="PTHR11088:SF60">
    <property type="entry name" value="TRNA DIMETHYLALLYLTRANSFERASE"/>
    <property type="match status" value="1"/>
</dbReference>
<dbReference type="GO" id="GO:0052381">
    <property type="term" value="F:tRNA dimethylallyltransferase activity"/>
    <property type="evidence" value="ECO:0007669"/>
    <property type="project" value="UniProtKB-UniRule"/>
</dbReference>
<keyword evidence="6 10" id="KW-0547">Nucleotide-binding</keyword>
<comment type="catalytic activity">
    <reaction evidence="9 10 11">
        <text>adenosine(37) in tRNA + dimethylallyl diphosphate = N(6)-dimethylallyladenosine(37) in tRNA + diphosphate</text>
        <dbReference type="Rhea" id="RHEA:26482"/>
        <dbReference type="Rhea" id="RHEA-COMP:10162"/>
        <dbReference type="Rhea" id="RHEA-COMP:10375"/>
        <dbReference type="ChEBI" id="CHEBI:33019"/>
        <dbReference type="ChEBI" id="CHEBI:57623"/>
        <dbReference type="ChEBI" id="CHEBI:74411"/>
        <dbReference type="ChEBI" id="CHEBI:74415"/>
        <dbReference type="EC" id="2.5.1.75"/>
    </reaction>
</comment>
<evidence type="ECO:0000256" key="7">
    <source>
        <dbReference type="ARBA" id="ARBA00022840"/>
    </source>
</evidence>
<organism evidence="14 15">
    <name type="scientific">Compostimonas suwonensis</name>
    <dbReference type="NCBI Taxonomy" id="1048394"/>
    <lineage>
        <taxon>Bacteria</taxon>
        <taxon>Bacillati</taxon>
        <taxon>Actinomycetota</taxon>
        <taxon>Actinomycetes</taxon>
        <taxon>Micrococcales</taxon>
        <taxon>Microbacteriaceae</taxon>
        <taxon>Compostimonas</taxon>
    </lineage>
</organism>
<keyword evidence="8 10" id="KW-0460">Magnesium</keyword>
<evidence type="ECO:0000256" key="4">
    <source>
        <dbReference type="ARBA" id="ARBA00022679"/>
    </source>
</evidence>
<dbReference type="InterPro" id="IPR027417">
    <property type="entry name" value="P-loop_NTPase"/>
</dbReference>
<dbReference type="Gene3D" id="1.10.20.140">
    <property type="match status" value="1"/>
</dbReference>
<keyword evidence="4 10" id="KW-0808">Transferase</keyword>
<dbReference type="GO" id="GO:0006400">
    <property type="term" value="P:tRNA modification"/>
    <property type="evidence" value="ECO:0007669"/>
    <property type="project" value="TreeGrafter"/>
</dbReference>
<feature type="site" description="Interaction with substrate tRNA" evidence="10">
    <location>
        <position position="103"/>
    </location>
</feature>
<keyword evidence="15" id="KW-1185">Reference proteome</keyword>
<keyword evidence="5 10" id="KW-0819">tRNA processing</keyword>
<dbReference type="SUPFAM" id="SSF52540">
    <property type="entry name" value="P-loop containing nucleoside triphosphate hydrolases"/>
    <property type="match status" value="1"/>
</dbReference>
<sequence length="309" mass="33920">MLVVIVGATGTGKSELSLRLAEDLAASGRTAEIVNADAMQLYRGMDIGTAKIPVDERRGIPHHMLDVLDVREESTVAAYQHDARAAIGDILGRGSVPVLVGGSGLYVSSVIYDFRFPGTDAAIRERLETELSERGTAPLHARLLELDPRAAQSIGPSNGRRLVRALEVIEITGEPHSASLPETPETWMPTTLLGLTAPRAELVARLDRRVEGMWEAGLLGEVETLIPQGIELGVTASRAIGYAQAIDELAGRSSREEAIAATAQLTRTYARRQVSWFKRYAHTNWLEYDDPRRFERVFELMGRNEPQLE</sequence>
<dbReference type="OrthoDB" id="9776390at2"/>
<dbReference type="AlphaFoldDB" id="A0A2M9BTS1"/>
<dbReference type="Gene3D" id="3.40.50.300">
    <property type="entry name" value="P-loop containing nucleotide triphosphate hydrolases"/>
    <property type="match status" value="1"/>
</dbReference>
<dbReference type="Proteomes" id="UP000230161">
    <property type="component" value="Unassembled WGS sequence"/>
</dbReference>
<comment type="caution">
    <text evidence="10">Lacks conserved residue(s) required for the propagation of feature annotation.</text>
</comment>
<comment type="subunit">
    <text evidence="10">Monomer.</text>
</comment>
<evidence type="ECO:0000256" key="2">
    <source>
        <dbReference type="ARBA" id="ARBA00003213"/>
    </source>
</evidence>
<evidence type="ECO:0000256" key="12">
    <source>
        <dbReference type="RuleBase" id="RU003784"/>
    </source>
</evidence>
<accession>A0A2M9BTS1</accession>
<dbReference type="RefSeq" id="WP_100345096.1">
    <property type="nucleotide sequence ID" value="NZ_PGFB01000004.1"/>
</dbReference>
<comment type="similarity">
    <text evidence="3 10 13">Belongs to the IPP transferase family.</text>
</comment>
<feature type="site" description="Interaction with substrate tRNA" evidence="10">
    <location>
        <position position="124"/>
    </location>
</feature>
<reference evidence="14 15" key="1">
    <citation type="submission" date="2017-11" db="EMBL/GenBank/DDBJ databases">
        <title>Genomic Encyclopedia of Archaeal and Bacterial Type Strains, Phase II (KMG-II): From Individual Species to Whole Genera.</title>
        <authorList>
            <person name="Goeker M."/>
        </authorList>
    </citation>
    <scope>NUCLEOTIDE SEQUENCE [LARGE SCALE GENOMIC DNA]</scope>
    <source>
        <strain evidence="14 15">DSM 25625</strain>
    </source>
</reference>
<comment type="caution">
    <text evidence="14">The sequence shown here is derived from an EMBL/GenBank/DDBJ whole genome shotgun (WGS) entry which is preliminary data.</text>
</comment>
<dbReference type="NCBIfam" id="TIGR00174">
    <property type="entry name" value="miaA"/>
    <property type="match status" value="1"/>
</dbReference>
<evidence type="ECO:0000256" key="8">
    <source>
        <dbReference type="ARBA" id="ARBA00022842"/>
    </source>
</evidence>
<dbReference type="HAMAP" id="MF_00185">
    <property type="entry name" value="IPP_trans"/>
    <property type="match status" value="1"/>
</dbReference>
<evidence type="ECO:0000256" key="1">
    <source>
        <dbReference type="ARBA" id="ARBA00001946"/>
    </source>
</evidence>
<dbReference type="InterPro" id="IPR039657">
    <property type="entry name" value="Dimethylallyltransferase"/>
</dbReference>